<dbReference type="InterPro" id="IPR019189">
    <property type="entry name" value="Ribosomal_mL41"/>
</dbReference>
<evidence type="ECO:0000256" key="1">
    <source>
        <dbReference type="ARBA" id="ARBA00004173"/>
    </source>
</evidence>
<evidence type="ECO:0000256" key="2">
    <source>
        <dbReference type="ARBA" id="ARBA00010152"/>
    </source>
</evidence>
<dbReference type="AlphaFoldDB" id="A0A1S3HEM3"/>
<keyword evidence="4" id="KW-0689">Ribosomal protein</keyword>
<keyword evidence="6" id="KW-0687">Ribonucleoprotein</keyword>
<organism evidence="7 8">
    <name type="scientific">Lingula anatina</name>
    <name type="common">Brachiopod</name>
    <name type="synonym">Lingula unguis</name>
    <dbReference type="NCBI Taxonomy" id="7574"/>
    <lineage>
        <taxon>Eukaryota</taxon>
        <taxon>Metazoa</taxon>
        <taxon>Spiralia</taxon>
        <taxon>Lophotrochozoa</taxon>
        <taxon>Brachiopoda</taxon>
        <taxon>Linguliformea</taxon>
        <taxon>Lingulata</taxon>
        <taxon>Lingulida</taxon>
        <taxon>Linguloidea</taxon>
        <taxon>Lingulidae</taxon>
        <taxon>Lingula</taxon>
    </lineage>
</organism>
<keyword evidence="3" id="KW-0809">Transit peptide</keyword>
<dbReference type="GO" id="GO:0006412">
    <property type="term" value="P:translation"/>
    <property type="evidence" value="ECO:0007669"/>
    <property type="project" value="TreeGrafter"/>
</dbReference>
<gene>
    <name evidence="8" type="primary">LOC106154615</name>
</gene>
<evidence type="ECO:0000256" key="3">
    <source>
        <dbReference type="ARBA" id="ARBA00022946"/>
    </source>
</evidence>
<evidence type="ECO:0000256" key="5">
    <source>
        <dbReference type="ARBA" id="ARBA00023128"/>
    </source>
</evidence>
<proteinExistence type="inferred from homology"/>
<dbReference type="GeneID" id="106154615"/>
<keyword evidence="5" id="KW-0496">Mitochondrion</keyword>
<evidence type="ECO:0000313" key="7">
    <source>
        <dbReference type="Proteomes" id="UP000085678"/>
    </source>
</evidence>
<keyword evidence="7" id="KW-1185">Reference proteome</keyword>
<accession>A0A1S3HEM3</accession>
<dbReference type="PANTHER" id="PTHR21338">
    <property type="entry name" value="MITOCHONDRIAL RIBOSOMAL PROTEIN L41"/>
    <property type="match status" value="1"/>
</dbReference>
<protein>
    <submittedName>
        <fullName evidence="8">Uncharacterized protein LOC106154615</fullName>
    </submittedName>
</protein>
<dbReference type="Proteomes" id="UP000085678">
    <property type="component" value="Unplaced"/>
</dbReference>
<dbReference type="KEGG" id="lak:106154615"/>
<dbReference type="GO" id="GO:0005762">
    <property type="term" value="C:mitochondrial large ribosomal subunit"/>
    <property type="evidence" value="ECO:0007669"/>
    <property type="project" value="InterPro"/>
</dbReference>
<dbReference type="InParanoid" id="A0A1S3HEM3"/>
<evidence type="ECO:0000256" key="6">
    <source>
        <dbReference type="ARBA" id="ARBA00023274"/>
    </source>
</evidence>
<name>A0A1S3HEM3_LINAN</name>
<evidence type="ECO:0000313" key="8">
    <source>
        <dbReference type="RefSeq" id="XP_013384470.1"/>
    </source>
</evidence>
<sequence>MLQVLVFTGRCISTSARQCFRKNDYYIKGRRYPKKYWNTLERKYKKPHSTNFIEQKVNLNLPQPSVRAPYDRRYPLSGKSITPYTEGGNSKFPKLWSKITSVRGGSGVPEVGYRLPSGSFRKLQDSVPEFIVPDLKGFPLKPYVSYRVKDIHQEPLTAKNLFDACVRPDIERDFDQGNLDVDKYKLKKKEVDISDIDLGTIYKSPLA</sequence>
<reference evidence="8" key="1">
    <citation type="submission" date="2025-08" db="UniProtKB">
        <authorList>
            <consortium name="RefSeq"/>
        </authorList>
    </citation>
    <scope>IDENTIFICATION</scope>
    <source>
        <tissue evidence="8">Gonads</tissue>
    </source>
</reference>
<evidence type="ECO:0000256" key="4">
    <source>
        <dbReference type="ARBA" id="ARBA00022980"/>
    </source>
</evidence>
<dbReference type="GO" id="GO:0003735">
    <property type="term" value="F:structural constituent of ribosome"/>
    <property type="evidence" value="ECO:0007669"/>
    <property type="project" value="InterPro"/>
</dbReference>
<dbReference type="Pfam" id="PF09809">
    <property type="entry name" value="MRP-L27"/>
    <property type="match status" value="1"/>
</dbReference>
<dbReference type="OrthoDB" id="408933at2759"/>
<dbReference type="PANTHER" id="PTHR21338:SF0">
    <property type="entry name" value="LARGE RIBOSOMAL SUBUNIT PROTEIN ML41"/>
    <property type="match status" value="1"/>
</dbReference>
<dbReference type="STRING" id="7574.A0A1S3HEM3"/>
<comment type="subcellular location">
    <subcellularLocation>
        <location evidence="1">Mitochondrion</location>
    </subcellularLocation>
</comment>
<dbReference type="RefSeq" id="XP_013384470.1">
    <property type="nucleotide sequence ID" value="XM_013529016.1"/>
</dbReference>
<comment type="similarity">
    <text evidence="2">Belongs to the mitochondrion-specific ribosomal protein mL41 family.</text>
</comment>